<keyword evidence="4" id="KW-1185">Reference proteome</keyword>
<evidence type="ECO:0000313" key="3">
    <source>
        <dbReference type="EMBL" id="KAH8977126.1"/>
    </source>
</evidence>
<proteinExistence type="predicted"/>
<sequence length="181" mass="20301">MEGGWEGKRARFSSKRIWSALISTFTDPTTQHARRSVMQFFQEQLPMRRGHKHKAQQQRHVRADVRSTPEEQLSQEQHQGQQGAQVQALSAALPACGHPRRFHSLATALSTHGDGYRTRSDVHDQRIGGNLQRGALQVRQQRGCRRHADLRGSRKGSVLFRASVPAFPSPAKARATSATLH</sequence>
<evidence type="ECO:0000256" key="1">
    <source>
        <dbReference type="SAM" id="MobiDB-lite"/>
    </source>
</evidence>
<evidence type="ECO:0000313" key="2">
    <source>
        <dbReference type="EMBL" id="KAH8977093.1"/>
    </source>
</evidence>
<gene>
    <name evidence="3" type="ORF">EDB92DRAFT_1919932</name>
    <name evidence="2" type="ORF">EDB92DRAFT_1920716</name>
</gene>
<comment type="caution">
    <text evidence="2">The sequence shown here is derived from an EMBL/GenBank/DDBJ whole genome shotgun (WGS) entry which is preliminary data.</text>
</comment>
<feature type="compositionally biased region" description="Basic residues" evidence="1">
    <location>
        <begin position="48"/>
        <end position="60"/>
    </location>
</feature>
<dbReference type="AlphaFoldDB" id="A0AAD4L478"/>
<feature type="region of interest" description="Disordered" evidence="1">
    <location>
        <begin position="47"/>
        <end position="86"/>
    </location>
</feature>
<dbReference type="EMBL" id="JAKELL010000369">
    <property type="protein sequence ID" value="KAH8977093.1"/>
    <property type="molecule type" value="Genomic_DNA"/>
</dbReference>
<dbReference type="EMBL" id="JAKELL010000360">
    <property type="protein sequence ID" value="KAH8977126.1"/>
    <property type="molecule type" value="Genomic_DNA"/>
</dbReference>
<feature type="compositionally biased region" description="Low complexity" evidence="1">
    <location>
        <begin position="70"/>
        <end position="86"/>
    </location>
</feature>
<protein>
    <submittedName>
        <fullName evidence="2">Uncharacterized protein</fullName>
    </submittedName>
</protein>
<dbReference type="Proteomes" id="UP001201163">
    <property type="component" value="Unassembled WGS sequence"/>
</dbReference>
<accession>A0AAD4L478</accession>
<reference evidence="2" key="1">
    <citation type="submission" date="2022-01" db="EMBL/GenBank/DDBJ databases">
        <title>Comparative genomics reveals a dynamic genome evolution in the ectomycorrhizal milk-cap (Lactarius) mushrooms.</title>
        <authorList>
            <consortium name="DOE Joint Genome Institute"/>
            <person name="Lebreton A."/>
            <person name="Tang N."/>
            <person name="Kuo A."/>
            <person name="LaButti K."/>
            <person name="Drula E."/>
            <person name="Barry K."/>
            <person name="Clum A."/>
            <person name="Lipzen A."/>
            <person name="Mousain D."/>
            <person name="Ng V."/>
            <person name="Wang R."/>
            <person name="Wang X."/>
            <person name="Dai Y."/>
            <person name="Henrissat B."/>
            <person name="Grigoriev I.V."/>
            <person name="Guerin-Laguette A."/>
            <person name="Yu F."/>
            <person name="Martin F.M."/>
        </authorList>
    </citation>
    <scope>NUCLEOTIDE SEQUENCE</scope>
    <source>
        <strain evidence="2">QP</strain>
    </source>
</reference>
<evidence type="ECO:0000313" key="4">
    <source>
        <dbReference type="Proteomes" id="UP001201163"/>
    </source>
</evidence>
<organism evidence="2 4">
    <name type="scientific">Lactarius akahatsu</name>
    <dbReference type="NCBI Taxonomy" id="416441"/>
    <lineage>
        <taxon>Eukaryota</taxon>
        <taxon>Fungi</taxon>
        <taxon>Dikarya</taxon>
        <taxon>Basidiomycota</taxon>
        <taxon>Agaricomycotina</taxon>
        <taxon>Agaricomycetes</taxon>
        <taxon>Russulales</taxon>
        <taxon>Russulaceae</taxon>
        <taxon>Lactarius</taxon>
    </lineage>
</organism>
<name>A0AAD4L478_9AGAM</name>